<name>G4YJS0_PHYSP</name>
<organism evidence="1 2">
    <name type="scientific">Phytophthora sojae (strain P6497)</name>
    <name type="common">Soybean stem and root rot agent</name>
    <name type="synonym">Phytophthora megasperma f. sp. glycines</name>
    <dbReference type="NCBI Taxonomy" id="1094619"/>
    <lineage>
        <taxon>Eukaryota</taxon>
        <taxon>Sar</taxon>
        <taxon>Stramenopiles</taxon>
        <taxon>Oomycota</taxon>
        <taxon>Peronosporomycetes</taxon>
        <taxon>Peronosporales</taxon>
        <taxon>Peronosporaceae</taxon>
        <taxon>Phytophthora</taxon>
    </lineage>
</organism>
<dbReference type="KEGG" id="psoj:PHYSODRAFT_477885"/>
<dbReference type="Proteomes" id="UP000002640">
    <property type="component" value="Unassembled WGS sequence"/>
</dbReference>
<dbReference type="EMBL" id="JH159151">
    <property type="protein sequence ID" value="EGZ26627.1"/>
    <property type="molecule type" value="Genomic_DNA"/>
</dbReference>
<accession>G4YJS0</accession>
<dbReference type="GeneID" id="20654942"/>
<reference evidence="1 2" key="1">
    <citation type="journal article" date="2006" name="Science">
        <title>Phytophthora genome sequences uncover evolutionary origins and mechanisms of pathogenesis.</title>
        <authorList>
            <person name="Tyler B.M."/>
            <person name="Tripathy S."/>
            <person name="Zhang X."/>
            <person name="Dehal P."/>
            <person name="Jiang R.H."/>
            <person name="Aerts A."/>
            <person name="Arredondo F.D."/>
            <person name="Baxter L."/>
            <person name="Bensasson D."/>
            <person name="Beynon J.L."/>
            <person name="Chapman J."/>
            <person name="Damasceno C.M."/>
            <person name="Dorrance A.E."/>
            <person name="Dou D."/>
            <person name="Dickerman A.W."/>
            <person name="Dubchak I.L."/>
            <person name="Garbelotto M."/>
            <person name="Gijzen M."/>
            <person name="Gordon S.G."/>
            <person name="Govers F."/>
            <person name="Grunwald N.J."/>
            <person name="Huang W."/>
            <person name="Ivors K.L."/>
            <person name="Jones R.W."/>
            <person name="Kamoun S."/>
            <person name="Krampis K."/>
            <person name="Lamour K.H."/>
            <person name="Lee M.K."/>
            <person name="McDonald W.H."/>
            <person name="Medina M."/>
            <person name="Meijer H.J."/>
            <person name="Nordberg E.K."/>
            <person name="Maclean D.J."/>
            <person name="Ospina-Giraldo M.D."/>
            <person name="Morris P.F."/>
            <person name="Phuntumart V."/>
            <person name="Putnam N.H."/>
            <person name="Rash S."/>
            <person name="Rose J.K."/>
            <person name="Sakihama Y."/>
            <person name="Salamov A.A."/>
            <person name="Savidor A."/>
            <person name="Scheuring C.F."/>
            <person name="Smith B.M."/>
            <person name="Sobral B.W."/>
            <person name="Terry A."/>
            <person name="Torto-Alalibo T.A."/>
            <person name="Win J."/>
            <person name="Xu Z."/>
            <person name="Zhang H."/>
            <person name="Grigoriev I.V."/>
            <person name="Rokhsar D.S."/>
            <person name="Boore J.L."/>
        </authorList>
    </citation>
    <scope>NUCLEOTIDE SEQUENCE [LARGE SCALE GENOMIC DNA]</scope>
    <source>
        <strain evidence="1 2">P6497</strain>
    </source>
</reference>
<dbReference type="RefSeq" id="XP_009513902.1">
    <property type="nucleotide sequence ID" value="XM_009515607.1"/>
</dbReference>
<gene>
    <name evidence="1" type="ORF">PHYSODRAFT_477885</name>
</gene>
<sequence>GAQDCMRLILDGKERVFSQFPNGMASSISAGSNGDYIAEMRVDQSGRLVVYLQIFTWSKDGPSYHLRLQIGCWRSQRLCVSGDVLVTSAPASFTSDGAQYLGEMSLREKREAVEKAFSQRLRDNREAARASSATWEEFGRFRVSYVKE</sequence>
<feature type="non-terminal residue" evidence="1">
    <location>
        <position position="1"/>
    </location>
</feature>
<keyword evidence="2" id="KW-1185">Reference proteome</keyword>
<protein>
    <submittedName>
        <fullName evidence="1">Uncharacterized protein</fullName>
    </submittedName>
</protein>
<evidence type="ECO:0000313" key="1">
    <source>
        <dbReference type="EMBL" id="EGZ26627.1"/>
    </source>
</evidence>
<dbReference type="AlphaFoldDB" id="G4YJS0"/>
<proteinExistence type="predicted"/>
<dbReference type="InParanoid" id="G4YJS0"/>
<evidence type="ECO:0000313" key="2">
    <source>
        <dbReference type="Proteomes" id="UP000002640"/>
    </source>
</evidence>